<dbReference type="STRING" id="137733.SAMN05421767_10275"/>
<dbReference type="InterPro" id="IPR002505">
    <property type="entry name" value="PTA_PTB"/>
</dbReference>
<keyword evidence="3" id="KW-0012">Acyltransferase</keyword>
<dbReference type="SUPFAM" id="SSF53659">
    <property type="entry name" value="Isocitrate/Isopropylmalate dehydrogenase-like"/>
    <property type="match status" value="1"/>
</dbReference>
<dbReference type="RefSeq" id="WP_089745696.1">
    <property type="nucleotide sequence ID" value="NZ_FOGF01000002.1"/>
</dbReference>
<evidence type="ECO:0000259" key="4">
    <source>
        <dbReference type="Pfam" id="PF01515"/>
    </source>
</evidence>
<dbReference type="Pfam" id="PF01515">
    <property type="entry name" value="PTA_PTB"/>
    <property type="match status" value="1"/>
</dbReference>
<evidence type="ECO:0000256" key="2">
    <source>
        <dbReference type="ARBA" id="ARBA00022679"/>
    </source>
</evidence>
<proteinExistence type="inferred from homology"/>
<keyword evidence="2 5" id="KW-0808">Transferase</keyword>
<sequence length="303" mass="32825">MTLISSIQETLRTNQNHVTGIRLVVVKAAHQEVIECVKNAINEGISKVIFIDSQEKLLEYSQQYQLPMEQVEIIDEADDQKAAMKAVEIIRNGEADAIMKGHISTGKLLKAVVDKEKGIRKSPLLSHVAVLYVPKLDRLIAISDGGMVLQPTKEEMEVVIRHAVDVYHSLGKEVPKVALLSCAETVIPKLASSTIADEIVKSTKMTDCIIEGPLSIDISLSPEIAEDKGYQGKIQGDADIIISPDIVSGNSLSKSLILFGESKMAGLILGASVPIILTSRSSSAEEKFASILLARNIMASKET</sequence>
<evidence type="ECO:0000313" key="6">
    <source>
        <dbReference type="Proteomes" id="UP000198556"/>
    </source>
</evidence>
<dbReference type="Gene3D" id="3.40.718.10">
    <property type="entry name" value="Isopropylmalate Dehydrogenase"/>
    <property type="match status" value="1"/>
</dbReference>
<dbReference type="InterPro" id="IPR012147">
    <property type="entry name" value="P_Ac_Bu_trans"/>
</dbReference>
<dbReference type="PANTHER" id="PTHR43356">
    <property type="entry name" value="PHOSPHATE ACETYLTRANSFERASE"/>
    <property type="match status" value="1"/>
</dbReference>
<protein>
    <submittedName>
        <fullName evidence="5">Phosphate butyryltransferase</fullName>
    </submittedName>
</protein>
<dbReference type="Proteomes" id="UP000198556">
    <property type="component" value="Unassembled WGS sequence"/>
</dbReference>
<evidence type="ECO:0000256" key="3">
    <source>
        <dbReference type="ARBA" id="ARBA00023315"/>
    </source>
</evidence>
<evidence type="ECO:0000256" key="1">
    <source>
        <dbReference type="ARBA" id="ARBA00005656"/>
    </source>
</evidence>
<comment type="similarity">
    <text evidence="1">Belongs to the phosphate acetyltransferase and butyryltransferase family.</text>
</comment>
<feature type="domain" description="Phosphate acetyl/butaryl transferase" evidence="4">
    <location>
        <begin position="81"/>
        <end position="294"/>
    </location>
</feature>
<accession>A0A1H9HE77</accession>
<dbReference type="AlphaFoldDB" id="A0A1H9HE77"/>
<dbReference type="InterPro" id="IPR050500">
    <property type="entry name" value="Phos_Acetyltrans/Butyryltrans"/>
</dbReference>
<name>A0A1H9HE77_9LACT</name>
<keyword evidence="6" id="KW-1185">Reference proteome</keyword>
<dbReference type="GO" id="GO:0016746">
    <property type="term" value="F:acyltransferase activity"/>
    <property type="evidence" value="ECO:0007669"/>
    <property type="project" value="UniProtKB-KW"/>
</dbReference>
<dbReference type="PANTHER" id="PTHR43356:SF2">
    <property type="entry name" value="PHOSPHATE ACETYLTRANSFERASE"/>
    <property type="match status" value="1"/>
</dbReference>
<gene>
    <name evidence="5" type="ORF">SAMN05421767_10275</name>
</gene>
<reference evidence="5 6" key="1">
    <citation type="submission" date="2016-10" db="EMBL/GenBank/DDBJ databases">
        <authorList>
            <person name="de Groot N.N."/>
        </authorList>
    </citation>
    <scope>NUCLEOTIDE SEQUENCE [LARGE SCALE GENOMIC DNA]</scope>
    <source>
        <strain evidence="5 6">DSM 15827</strain>
    </source>
</reference>
<dbReference type="OrthoDB" id="9774179at2"/>
<organism evidence="5 6">
    <name type="scientific">Granulicatella balaenopterae</name>
    <dbReference type="NCBI Taxonomy" id="137733"/>
    <lineage>
        <taxon>Bacteria</taxon>
        <taxon>Bacillati</taxon>
        <taxon>Bacillota</taxon>
        <taxon>Bacilli</taxon>
        <taxon>Lactobacillales</taxon>
        <taxon>Carnobacteriaceae</taxon>
        <taxon>Granulicatella</taxon>
    </lineage>
</organism>
<dbReference type="EMBL" id="FOGF01000002">
    <property type="protein sequence ID" value="SEQ60588.1"/>
    <property type="molecule type" value="Genomic_DNA"/>
</dbReference>
<evidence type="ECO:0000313" key="5">
    <source>
        <dbReference type="EMBL" id="SEQ60588.1"/>
    </source>
</evidence>
<dbReference type="PIRSF" id="PIRSF000428">
    <property type="entry name" value="P_Ac_trans"/>
    <property type="match status" value="1"/>
</dbReference>